<proteinExistence type="predicted"/>
<feature type="region of interest" description="Disordered" evidence="1">
    <location>
        <begin position="1"/>
        <end position="141"/>
    </location>
</feature>
<feature type="compositionally biased region" description="Basic residues" evidence="1">
    <location>
        <begin position="19"/>
        <end position="33"/>
    </location>
</feature>
<feature type="compositionally biased region" description="Low complexity" evidence="1">
    <location>
        <begin position="121"/>
        <end position="140"/>
    </location>
</feature>
<comment type="caution">
    <text evidence="2">The sequence shown here is derived from an EMBL/GenBank/DDBJ whole genome shotgun (WGS) entry which is preliminary data.</text>
</comment>
<dbReference type="EMBL" id="JAMYWD010000004">
    <property type="protein sequence ID" value="KAJ4972994.1"/>
    <property type="molecule type" value="Genomic_DNA"/>
</dbReference>
<evidence type="ECO:0000256" key="1">
    <source>
        <dbReference type="SAM" id="MobiDB-lite"/>
    </source>
</evidence>
<gene>
    <name evidence="2" type="ORF">NE237_006168</name>
</gene>
<organism evidence="2 3">
    <name type="scientific">Protea cynaroides</name>
    <dbReference type="NCBI Taxonomy" id="273540"/>
    <lineage>
        <taxon>Eukaryota</taxon>
        <taxon>Viridiplantae</taxon>
        <taxon>Streptophyta</taxon>
        <taxon>Embryophyta</taxon>
        <taxon>Tracheophyta</taxon>
        <taxon>Spermatophyta</taxon>
        <taxon>Magnoliopsida</taxon>
        <taxon>Proteales</taxon>
        <taxon>Proteaceae</taxon>
        <taxon>Protea</taxon>
    </lineage>
</organism>
<protein>
    <submittedName>
        <fullName evidence="2">Uncharacterized protein</fullName>
    </submittedName>
</protein>
<feature type="compositionally biased region" description="Basic and acidic residues" evidence="1">
    <location>
        <begin position="69"/>
        <end position="86"/>
    </location>
</feature>
<accession>A0A9Q0KM36</accession>
<dbReference type="AlphaFoldDB" id="A0A9Q0KM36"/>
<feature type="region of interest" description="Disordered" evidence="1">
    <location>
        <begin position="164"/>
        <end position="184"/>
    </location>
</feature>
<name>A0A9Q0KM36_9MAGN</name>
<evidence type="ECO:0000313" key="2">
    <source>
        <dbReference type="EMBL" id="KAJ4972994.1"/>
    </source>
</evidence>
<feature type="compositionally biased region" description="Basic and acidic residues" evidence="1">
    <location>
        <begin position="34"/>
        <end position="57"/>
    </location>
</feature>
<reference evidence="2" key="1">
    <citation type="journal article" date="2023" name="Plant J.">
        <title>The genome of the king protea, Protea cynaroides.</title>
        <authorList>
            <person name="Chang J."/>
            <person name="Duong T.A."/>
            <person name="Schoeman C."/>
            <person name="Ma X."/>
            <person name="Roodt D."/>
            <person name="Barker N."/>
            <person name="Li Z."/>
            <person name="Van de Peer Y."/>
            <person name="Mizrachi E."/>
        </authorList>
    </citation>
    <scope>NUCLEOTIDE SEQUENCE</scope>
    <source>
        <tissue evidence="2">Young leaves</tissue>
    </source>
</reference>
<keyword evidence="3" id="KW-1185">Reference proteome</keyword>
<sequence>MLSDSIVNGSAPAISKDIGKKKRNNNRTAKLKQYKLDARREQWLSQVKDKGCKEESNGRGVSPPSSLHQSDEQKGSLENLETRSGVDNEGPCINDSDLESLANSPTRSILGVNDSRKDRPGSSSSSFRSSSSSGCYSGSVSEEEEDDACLDDWEAVADALTADDKRHQPNSAPRTEPQAHVGSIGTHELPSKTWGAENLKPDCQGTVSRVAVNGRAWRPDDAFRPQSLPNLSKQRSFTVNAERHCGRGAVTWACHIYAFCGNGPEVMSLPCMMQSAEHWSIGNMMFVSSQISCCCPLHCGKSPTFGLSLKLIRIVVPI</sequence>
<dbReference type="OrthoDB" id="1923159at2759"/>
<evidence type="ECO:0000313" key="3">
    <source>
        <dbReference type="Proteomes" id="UP001141806"/>
    </source>
</evidence>
<dbReference type="Proteomes" id="UP001141806">
    <property type="component" value="Unassembled WGS sequence"/>
</dbReference>